<dbReference type="InterPro" id="IPR006571">
    <property type="entry name" value="TLDc_dom"/>
</dbReference>
<proteinExistence type="predicted"/>
<dbReference type="Pfam" id="PF07534">
    <property type="entry name" value="TLD"/>
    <property type="match status" value="1"/>
</dbReference>
<dbReference type="PROSITE" id="PS51886">
    <property type="entry name" value="TLDC"/>
    <property type="match status" value="1"/>
</dbReference>
<dbReference type="eggNOG" id="KOG2372">
    <property type="taxonomic scope" value="Eukaryota"/>
</dbReference>
<feature type="coiled-coil region" evidence="1">
    <location>
        <begin position="48"/>
        <end position="82"/>
    </location>
</feature>
<protein>
    <recommendedName>
        <fullName evidence="3">TLDc domain-containing protein</fullName>
    </recommendedName>
</protein>
<keyword evidence="1" id="KW-0175">Coiled coil</keyword>
<gene>
    <name evidence="4" type="ORF">Gasu_09890</name>
</gene>
<organism evidence="4 5">
    <name type="scientific">Galdieria sulphuraria</name>
    <name type="common">Red alga</name>
    <dbReference type="NCBI Taxonomy" id="130081"/>
    <lineage>
        <taxon>Eukaryota</taxon>
        <taxon>Rhodophyta</taxon>
        <taxon>Bangiophyceae</taxon>
        <taxon>Galdieriales</taxon>
        <taxon>Galdieriaceae</taxon>
        <taxon>Galdieria</taxon>
    </lineage>
</organism>
<dbReference type="PANTHER" id="PTHR23354">
    <property type="entry name" value="NUCLEOLAR PROTEIN 7/ESTROGEN RECEPTOR COACTIVATOR-RELATED"/>
    <property type="match status" value="1"/>
</dbReference>
<evidence type="ECO:0000313" key="4">
    <source>
        <dbReference type="EMBL" id="EME31924.1"/>
    </source>
</evidence>
<evidence type="ECO:0000256" key="2">
    <source>
        <dbReference type="SAM" id="MobiDB-lite"/>
    </source>
</evidence>
<reference evidence="5" key="1">
    <citation type="journal article" date="2013" name="Science">
        <title>Gene transfer from bacteria and archaea facilitated evolution of an extremophilic eukaryote.</title>
        <authorList>
            <person name="Schonknecht G."/>
            <person name="Chen W.H."/>
            <person name="Ternes C.M."/>
            <person name="Barbier G.G."/>
            <person name="Shrestha R.P."/>
            <person name="Stanke M."/>
            <person name="Brautigam A."/>
            <person name="Baker B.J."/>
            <person name="Banfield J.F."/>
            <person name="Garavito R.M."/>
            <person name="Carr K."/>
            <person name="Wilkerson C."/>
            <person name="Rensing S.A."/>
            <person name="Gagneul D."/>
            <person name="Dickenson N.E."/>
            <person name="Oesterhelt C."/>
            <person name="Lercher M.J."/>
            <person name="Weber A.P."/>
        </authorList>
    </citation>
    <scope>NUCLEOTIDE SEQUENCE [LARGE SCALE GENOMIC DNA]</scope>
    <source>
        <strain evidence="5">074W</strain>
    </source>
</reference>
<evidence type="ECO:0000313" key="5">
    <source>
        <dbReference type="Proteomes" id="UP000030680"/>
    </source>
</evidence>
<feature type="region of interest" description="Disordered" evidence="2">
    <location>
        <begin position="133"/>
        <end position="154"/>
    </location>
</feature>
<dbReference type="Proteomes" id="UP000030680">
    <property type="component" value="Unassembled WGS sequence"/>
</dbReference>
<dbReference type="AlphaFoldDB" id="M2Y7X2"/>
<name>M2Y7X2_GALSU</name>
<evidence type="ECO:0000259" key="3">
    <source>
        <dbReference type="PROSITE" id="PS51886"/>
    </source>
</evidence>
<feature type="compositionally biased region" description="Basic and acidic residues" evidence="2">
    <location>
        <begin position="138"/>
        <end position="154"/>
    </location>
</feature>
<dbReference type="GeneID" id="17090533"/>
<accession>M2Y7X2</accession>
<dbReference type="EMBL" id="KB454489">
    <property type="protein sequence ID" value="EME31924.1"/>
    <property type="molecule type" value="Genomic_DNA"/>
</dbReference>
<feature type="domain" description="TLDc" evidence="3">
    <location>
        <begin position="299"/>
        <end position="458"/>
    </location>
</feature>
<dbReference type="KEGG" id="gsl:Gasu_09890"/>
<dbReference type="Gramene" id="EME31924">
    <property type="protein sequence ID" value="EME31924"/>
    <property type="gene ID" value="Gasu_09890"/>
</dbReference>
<evidence type="ECO:0000256" key="1">
    <source>
        <dbReference type="SAM" id="Coils"/>
    </source>
</evidence>
<dbReference type="STRING" id="130081.M2Y7X2"/>
<sequence>MQVSQQQLSEEANFVNKASQESLNVNDIDRSVTVTGQDKPTNSSGYWKEGWESQIAALKVELAQLRFENESLSLQLRNLQNLQGKLQTSGFVQTEDSSERKSPNVGISLFNKTSQNAEHENFMGSHFWNKKKPVKKKSREDIQPERSSFESVSEEKETSLEKEMFSNEITVDVLRTSNQGQDQGVQGTLSLCHDLLVFRPLDSEVVFQSEKEIAKVSLEKRLKDIPELSFSKRVLKDANISVPLGFIHVCEKQDITFVGLQSPMESLYFSTQQLHSRFRTLQTGNSLSHFTPKLLQNSAILRSNDLILLSLCMPRRYQNCDWSLLYSTNDHGISIHTFYSRVSEKSPTLLLIKNTDGDCFGCYASQPWKPCLHYYGTGECFVFTLSPEYHVYRWSSENHSFQLSSMDFLAIGGGKHFAIWIDSDFVSGSSGECDTFHSPTLCSYREFTCHILEAWCPISN</sequence>
<dbReference type="SMART" id="SM00584">
    <property type="entry name" value="TLDc"/>
    <property type="match status" value="1"/>
</dbReference>
<dbReference type="RefSeq" id="XP_005708444.1">
    <property type="nucleotide sequence ID" value="XM_005708387.1"/>
</dbReference>
<dbReference type="OrthoDB" id="26679at2759"/>
<keyword evidence="5" id="KW-1185">Reference proteome</keyword>